<feature type="transmembrane region" description="Helical" evidence="7">
    <location>
        <begin position="98"/>
        <end position="120"/>
    </location>
</feature>
<sequence>MFTTSILLPYIDPVALKISAVNVHWYGISYLLGILLGWYYLKYICQKTEKYKIQINISDLSEIIPWIVLGILLGGRLGYVFIYDIYYFIDYPLDIIKIWTGGMSFHGGLIGLVVALYYFTKRKGKKFFAMMDLIAIAAPIGIFFGRISNFINAELIGKVSNVKWAVIYPNEQLISRHPSQIYEAILEGIVIFFILFYLTRKYSLLAKSGFASALFLILYGFFRIICEFYRLPDQHIGYLINETITMGIIISLPMILTGFALIIYKRNENE</sequence>
<name>A0A368DRP9_9PROT</name>
<comment type="catalytic activity">
    <reaction evidence="7">
        <text>L-cysteinyl-[prolipoprotein] + a 1,2-diacyl-sn-glycero-3-phospho-(1'-sn-glycerol) = an S-1,2-diacyl-sn-glyceryl-L-cysteinyl-[prolipoprotein] + sn-glycerol 1-phosphate + H(+)</text>
        <dbReference type="Rhea" id="RHEA:56712"/>
        <dbReference type="Rhea" id="RHEA-COMP:14679"/>
        <dbReference type="Rhea" id="RHEA-COMP:14680"/>
        <dbReference type="ChEBI" id="CHEBI:15378"/>
        <dbReference type="ChEBI" id="CHEBI:29950"/>
        <dbReference type="ChEBI" id="CHEBI:57685"/>
        <dbReference type="ChEBI" id="CHEBI:64716"/>
        <dbReference type="ChEBI" id="CHEBI:140658"/>
        <dbReference type="EC" id="2.5.1.145"/>
    </reaction>
</comment>
<feature type="transmembrane region" description="Helical" evidence="7">
    <location>
        <begin position="23"/>
        <end position="42"/>
    </location>
</feature>
<evidence type="ECO:0000256" key="6">
    <source>
        <dbReference type="ARBA" id="ARBA00023136"/>
    </source>
</evidence>
<dbReference type="InterPro" id="IPR001640">
    <property type="entry name" value="Lgt"/>
</dbReference>
<evidence type="ECO:0000313" key="9">
    <source>
        <dbReference type="Proteomes" id="UP000253570"/>
    </source>
</evidence>
<feature type="transmembrane region" description="Helical" evidence="7">
    <location>
        <begin position="243"/>
        <end position="264"/>
    </location>
</feature>
<gene>
    <name evidence="7" type="primary">lgt</name>
    <name evidence="8" type="ORF">DBW71_02075</name>
</gene>
<feature type="transmembrane region" description="Helical" evidence="7">
    <location>
        <begin position="181"/>
        <end position="198"/>
    </location>
</feature>
<protein>
    <recommendedName>
        <fullName evidence="7">Phosphatidylglycerol--prolipoprotein diacylglyceryl transferase</fullName>
        <ecNumber evidence="7">2.5.1.145</ecNumber>
    </recommendedName>
</protein>
<evidence type="ECO:0000313" key="8">
    <source>
        <dbReference type="EMBL" id="RCL73881.1"/>
    </source>
</evidence>
<keyword evidence="3 7" id="KW-0808">Transferase</keyword>
<reference evidence="8 9" key="1">
    <citation type="journal article" date="2018" name="Microbiome">
        <title>Fine metagenomic profile of the Mediterranean stratified and mixed water columns revealed by assembly and recruitment.</title>
        <authorList>
            <person name="Haro-Moreno J.M."/>
            <person name="Lopez-Perez M."/>
            <person name="De La Torre J.R."/>
            <person name="Picazo A."/>
            <person name="Camacho A."/>
            <person name="Rodriguez-Valera F."/>
        </authorList>
    </citation>
    <scope>NUCLEOTIDE SEQUENCE [LARGE SCALE GENOMIC DNA]</scope>
    <source>
        <strain evidence="8">MED-G57</strain>
    </source>
</reference>
<evidence type="ECO:0000256" key="5">
    <source>
        <dbReference type="ARBA" id="ARBA00022989"/>
    </source>
</evidence>
<keyword evidence="2 7" id="KW-1003">Cell membrane</keyword>
<dbReference type="GO" id="GO:0008961">
    <property type="term" value="F:phosphatidylglycerol-prolipoprotein diacylglyceryl transferase activity"/>
    <property type="evidence" value="ECO:0007669"/>
    <property type="project" value="UniProtKB-UniRule"/>
</dbReference>
<dbReference type="EMBL" id="QOQD01000004">
    <property type="protein sequence ID" value="RCL73881.1"/>
    <property type="molecule type" value="Genomic_DNA"/>
</dbReference>
<dbReference type="NCBIfam" id="TIGR00544">
    <property type="entry name" value="lgt"/>
    <property type="match status" value="1"/>
</dbReference>
<comment type="subcellular location">
    <subcellularLocation>
        <location evidence="7">Cell membrane</location>
        <topology evidence="7">Multi-pass membrane protein</topology>
    </subcellularLocation>
</comment>
<comment type="pathway">
    <text evidence="7">Protein modification; lipoprotein biosynthesis (diacylglyceryl transfer).</text>
</comment>
<feature type="transmembrane region" description="Helical" evidence="7">
    <location>
        <begin position="127"/>
        <end position="147"/>
    </location>
</feature>
<evidence type="ECO:0000256" key="7">
    <source>
        <dbReference type="HAMAP-Rule" id="MF_01147"/>
    </source>
</evidence>
<dbReference type="PANTHER" id="PTHR30589">
    <property type="entry name" value="PROLIPOPROTEIN DIACYLGLYCERYL TRANSFERASE"/>
    <property type="match status" value="1"/>
</dbReference>
<comment type="caution">
    <text evidence="8">The sequence shown here is derived from an EMBL/GenBank/DDBJ whole genome shotgun (WGS) entry which is preliminary data.</text>
</comment>
<accession>A0A368DRP9</accession>
<keyword evidence="6 7" id="KW-0472">Membrane</keyword>
<dbReference type="EC" id="2.5.1.145" evidence="7"/>
<comment type="function">
    <text evidence="7">Catalyzes the transfer of the diacylglyceryl group from phosphatidylglycerol to the sulfhydryl group of the N-terminal cysteine of a prolipoprotein, the first step in the formation of mature lipoproteins.</text>
</comment>
<evidence type="ECO:0000256" key="1">
    <source>
        <dbReference type="ARBA" id="ARBA00007150"/>
    </source>
</evidence>
<keyword evidence="4 7" id="KW-0812">Transmembrane</keyword>
<evidence type="ECO:0000256" key="2">
    <source>
        <dbReference type="ARBA" id="ARBA00022475"/>
    </source>
</evidence>
<proteinExistence type="inferred from homology"/>
<dbReference type="PANTHER" id="PTHR30589:SF0">
    <property type="entry name" value="PHOSPHATIDYLGLYCEROL--PROLIPOPROTEIN DIACYLGLYCERYL TRANSFERASE"/>
    <property type="match status" value="1"/>
</dbReference>
<evidence type="ECO:0000256" key="3">
    <source>
        <dbReference type="ARBA" id="ARBA00022679"/>
    </source>
</evidence>
<keyword evidence="5 7" id="KW-1133">Transmembrane helix</keyword>
<feature type="transmembrane region" description="Helical" evidence="7">
    <location>
        <begin position="210"/>
        <end position="231"/>
    </location>
</feature>
<organism evidence="8 9">
    <name type="scientific">PS1 clade bacterium</name>
    <dbReference type="NCBI Taxonomy" id="2175152"/>
    <lineage>
        <taxon>Bacteria</taxon>
        <taxon>Pseudomonadati</taxon>
        <taxon>Pseudomonadota</taxon>
        <taxon>Alphaproteobacteria</taxon>
        <taxon>PS1 clade</taxon>
    </lineage>
</organism>
<feature type="binding site" evidence="7">
    <location>
        <position position="146"/>
    </location>
    <ligand>
        <name>a 1,2-diacyl-sn-glycero-3-phospho-(1'-sn-glycerol)</name>
        <dbReference type="ChEBI" id="CHEBI:64716"/>
    </ligand>
</feature>
<dbReference type="HAMAP" id="MF_01147">
    <property type="entry name" value="Lgt"/>
    <property type="match status" value="1"/>
</dbReference>
<feature type="transmembrane region" description="Helical" evidence="7">
    <location>
        <begin position="63"/>
        <end position="86"/>
    </location>
</feature>
<dbReference type="GO" id="GO:0042158">
    <property type="term" value="P:lipoprotein biosynthetic process"/>
    <property type="evidence" value="ECO:0007669"/>
    <property type="project" value="UniProtKB-UniRule"/>
</dbReference>
<comment type="similarity">
    <text evidence="1 7">Belongs to the Lgt family.</text>
</comment>
<dbReference type="Pfam" id="PF01790">
    <property type="entry name" value="LGT"/>
    <property type="match status" value="1"/>
</dbReference>
<keyword evidence="8" id="KW-0449">Lipoprotein</keyword>
<dbReference type="GO" id="GO:0005886">
    <property type="term" value="C:plasma membrane"/>
    <property type="evidence" value="ECO:0007669"/>
    <property type="project" value="UniProtKB-SubCell"/>
</dbReference>
<dbReference type="Proteomes" id="UP000253570">
    <property type="component" value="Unassembled WGS sequence"/>
</dbReference>
<dbReference type="UniPathway" id="UPA00664"/>
<dbReference type="AlphaFoldDB" id="A0A368DRP9"/>
<evidence type="ECO:0000256" key="4">
    <source>
        <dbReference type="ARBA" id="ARBA00022692"/>
    </source>
</evidence>